<keyword evidence="2" id="KW-0378">Hydrolase</keyword>
<feature type="domain" description="PARP catalytic" evidence="12">
    <location>
        <begin position="2188"/>
        <end position="2373"/>
    </location>
</feature>
<evidence type="ECO:0000256" key="10">
    <source>
        <dbReference type="SAM" id="SignalP"/>
    </source>
</evidence>
<evidence type="ECO:0000256" key="8">
    <source>
        <dbReference type="SAM" id="Coils"/>
    </source>
</evidence>
<feature type="compositionally biased region" description="Acidic residues" evidence="9">
    <location>
        <begin position="680"/>
        <end position="696"/>
    </location>
</feature>
<dbReference type="InterPro" id="IPR007502">
    <property type="entry name" value="Helicase-assoc_dom"/>
</dbReference>
<dbReference type="GO" id="GO:0003950">
    <property type="term" value="F:NAD+ poly-ADP-ribosyltransferase activity"/>
    <property type="evidence" value="ECO:0007669"/>
    <property type="project" value="UniProtKB-UniRule"/>
</dbReference>
<evidence type="ECO:0000256" key="3">
    <source>
        <dbReference type="ARBA" id="ARBA00022806"/>
    </source>
</evidence>
<evidence type="ECO:0000256" key="6">
    <source>
        <dbReference type="PROSITE-ProRule" id="PRU00023"/>
    </source>
</evidence>
<evidence type="ECO:0000256" key="7">
    <source>
        <dbReference type="RuleBase" id="RU362114"/>
    </source>
</evidence>
<dbReference type="EC" id="2.4.2.-" evidence="7"/>
<dbReference type="SMART" id="SM00847">
    <property type="entry name" value="HA2"/>
    <property type="match status" value="1"/>
</dbReference>
<protein>
    <recommendedName>
        <fullName evidence="7">Poly [ADP-ribose] polymerase</fullName>
        <shortName evidence="7">PARP</shortName>
        <ecNumber evidence="7">2.4.2.-</ecNumber>
    </recommendedName>
</protein>
<dbReference type="PANTHER" id="PTHR18934:SF91">
    <property type="entry name" value="PRE-MRNA-SPLICING FACTOR ATP-DEPENDENT RNA HELICASE PRP16"/>
    <property type="match status" value="1"/>
</dbReference>
<dbReference type="InterPro" id="IPR002110">
    <property type="entry name" value="Ankyrin_rpt"/>
</dbReference>
<accession>A0A814L0Y4</accession>
<feature type="region of interest" description="Disordered" evidence="9">
    <location>
        <begin position="739"/>
        <end position="769"/>
    </location>
</feature>
<dbReference type="SUPFAM" id="SSF52540">
    <property type="entry name" value="P-loop containing nucleoside triphosphate hydrolases"/>
    <property type="match status" value="1"/>
</dbReference>
<dbReference type="InterPro" id="IPR027417">
    <property type="entry name" value="P-loop_NTPase"/>
</dbReference>
<feature type="domain" description="Helicase ATP-binding" evidence="13">
    <location>
        <begin position="1154"/>
        <end position="1328"/>
    </location>
</feature>
<comment type="similarity">
    <text evidence="5">Belongs to the DEAD box helicase family. DEAH subfamily. PRP16 sub-subfamily.</text>
</comment>
<sequence>MKVIIFTLFICPLIRGDLEHIKEIGFKFWLEPGIQECYHELLEKDSRIYFMYEILNANTPDDRIVAFFRNAYNGSVLALSRTPQRGHLDLTINETTLIDICMDHETTDHYGKYMSVFLHVYQVDKVLEKIKEIEHFDNVSSAAREIQMPGHEGQLKLEQCLQEIISLLSAAINKLKPVPSSQVDATSDGHSTNSALDMNTHSFSLDALEQDVMQQLQTDIEEILKKKDIPRWLDNCKNYLLNFLYEFDYNNENHQFNSSFNVSTIDSFLYEAQGVFHSLKSFQAAWDGKLEQVKSFLEKYPNFKDKSGLFGTTLLYSAARNNHMHVVKYLIEDGRCSVNAQNQQHIARALPGATTFSTEDCSANPTAGSTALHGACFQGHLQIVKYLVEHKANYYLLNHACETPIMNARSRENILKFFNDYLVLGYSLQTIDLPEKPIDDDAIRIVDCFWEYKPCADKNWYKFSAPEAGTLQRALTIESEEKFKQEIHLVVSKGVYSVSMIKFLRSGKDQDYKQNLAWVRCRGSSILNFGCYAVWQIMFLQHPQGKSGSTLDMWPIPILYDSTFVLHLSSWYYCDARTSDQLEKTMSFRRKEVTLKLPLYDQDEVTFNLQTFAFANSENTIRGYIRWIPKMISNNPRHRDKIISIDQYETLANLDPVPLTTARFKRISAATAHALTKDDDEELDNFNNDGDGDDGTDVYNTIPYDDGDEEIDASDKTLETPVTIPRSISDLLKPAADIISNDDCSPTPVTTTESVTTKSSSSSSTELADNSIEDCINEAAANDYSTKENALDEKTSPSVNDKIVAAMNDELIALKQKNNQLEQQIEQQQNQVQRMLESSSVQSANYEHELASLFECLERMKAEQDENKRKQERLQKLSNSIKSAEYKNIQEEVIHDFFTPKQHLILKKLREAVLLLDPSFADRIPKLLFHKQDGQYIVVITGFPKHHDEFKAVLRRIWTLLNVAKSAKEFYQRQLNRTMKTMMQDVLSKVKTRAQAWHEYKQLFGEFLREKTVEYKKQFDEHLRKILLSLQDSCIQDTLLEPWKDIQRETNDFMKNMAIMSEIEGLKQKALDEFIKQNISMQRLKLDSEPTVKSARVVENFIQKVRNELRTEKKYHGCTVQEFFLIPKLLERLMLYHSCFKLQLPLYESSETLLDYIEKNAVTTISTSTGSGKSTLLPALLAAEGYDRVIVTQPRRLPCQLISRRVNKTMLADIGSATNRLAGWCVSNAGSNQNAKVLYLTDGLLKERLLKDDNFITAQTQLNKSVVFFIDEVHERSVNIDLCLALLARLLTTKPELKTKMKVIISSATLNSSVPNLFRKIPQAGLATFQMPQMGTLHHVETKLRPNENVLDIVQELCKKRKRHDQILCFVSSVGEVNECVRLINEISRGTIVAHPLVQSQRPDVQQEYIEHGTVFFSTTIAETSLTFPSLKYVVDTGMINAPIYDVDSKRTILKEIRAAESTIKQRRGRLGRTQPGEYYALYSFKAEDMAYPNAQICQSDLLNLEFSLRISPLKKGLTYMKQFLPDQPTLGAINAAIQQLQDMNILSSGSGDQFTDEGKDLAKLPDFGSLAMSKAVLAGLIKYACGRDLICLACMLGVLNTTAIFKSVPLKFKSADGDFMTLLNIINQILLVRTSVTSKQFDLAAVCNAEGLHDIHHVIRQALRRYTTVERCFSSTGYFQNKPHVVSGDWERIAKSLLVGYSDNVFVSKKELYGKHLHFQRYNGTGDEAILDLQSTLTRPISSAPVALILARDIRHSTAVRAVAILSFVGEIKSEWLQHNLERQFSLNDEEEKHLNTGSRYEAAVSKFSKIKMRMNSGTIRLNGPSGSVLNAELHLRQQMVSEMTFTLQELGTSSAHANFQRNLGIIMKSVRIFNPLKWRWQAQKQVEVTINSNTAAKTCEITVKGRSSQNRKVRDEFSAFIGWLQICAVIRHPNSGVPPRVLRPQMRKNCEDIEKRIARVTDSKRTPIDLYNGTKGKNATRVTRMEVVAWIAICKFDCRLEGGFVRDWIVGGYTALPKAVYASPKEWITYRNNVPELDKDIVPCDLDCHLPSHAYFDIDKFQDELHKYDISCTVCYDNWRYILVLDENKSTGPFTMDLIEPHVALTQDRIDFDVSNLSLEKDYTHELGMRIDTTQKPYSIELEAIVENIKNKRFLTLRPIDNNLNRRIAKMKDRGWTQMEGGLSVIPEPHKEYHAILVPLPRSSDLHAAICQKMRNIPGVEVKSIEEIRNPFLEEIYEGMKKIIKRQCPKTTSCEHPGLFHGTKGDGIDGITDDGYDDRFFNTEGLYGHGAYFADDPLKSHNYTDKTSKTRVMYYNKVLLGESMVLNEPDKKLVCAPKNYHSIIGKHNQMTEYIIYRYGQALPCLKIVYTV</sequence>
<dbReference type="Gene3D" id="3.90.228.10">
    <property type="match status" value="1"/>
</dbReference>
<dbReference type="PROSITE" id="PS51059">
    <property type="entry name" value="PARP_CATALYTIC"/>
    <property type="match status" value="1"/>
</dbReference>
<dbReference type="PROSITE" id="PS51192">
    <property type="entry name" value="HELICASE_ATP_BIND_1"/>
    <property type="match status" value="1"/>
</dbReference>
<dbReference type="SUPFAM" id="SSF56399">
    <property type="entry name" value="ADP-ribosylation"/>
    <property type="match status" value="1"/>
</dbReference>
<feature type="coiled-coil region" evidence="8">
    <location>
        <begin position="804"/>
        <end position="887"/>
    </location>
</feature>
<evidence type="ECO:0000256" key="5">
    <source>
        <dbReference type="ARBA" id="ARBA00038040"/>
    </source>
</evidence>
<dbReference type="SMART" id="SM00487">
    <property type="entry name" value="DEXDc"/>
    <property type="match status" value="1"/>
</dbReference>
<dbReference type="InterPro" id="IPR012317">
    <property type="entry name" value="Poly(ADP-ribose)pol_cat_dom"/>
</dbReference>
<keyword evidence="7" id="KW-0328">Glycosyltransferase</keyword>
<dbReference type="Proteomes" id="UP000663828">
    <property type="component" value="Unassembled WGS sequence"/>
</dbReference>
<dbReference type="SUPFAM" id="SSF48403">
    <property type="entry name" value="Ankyrin repeat"/>
    <property type="match status" value="1"/>
</dbReference>
<dbReference type="InterPro" id="IPR001650">
    <property type="entry name" value="Helicase_C-like"/>
</dbReference>
<keyword evidence="4" id="KW-0067">ATP-binding</keyword>
<keyword evidence="16" id="KW-1185">Reference proteome</keyword>
<dbReference type="Pfam" id="PF12796">
    <property type="entry name" value="Ank_2"/>
    <property type="match status" value="1"/>
</dbReference>
<evidence type="ECO:0000313" key="16">
    <source>
        <dbReference type="Proteomes" id="UP000663828"/>
    </source>
</evidence>
<dbReference type="GO" id="GO:0005524">
    <property type="term" value="F:ATP binding"/>
    <property type="evidence" value="ECO:0007669"/>
    <property type="project" value="UniProtKB-KW"/>
</dbReference>
<feature type="domain" description="Helicase C-terminal" evidence="14">
    <location>
        <begin position="1352"/>
        <end position="1519"/>
    </location>
</feature>
<evidence type="ECO:0000256" key="9">
    <source>
        <dbReference type="SAM" id="MobiDB-lite"/>
    </source>
</evidence>
<dbReference type="PANTHER" id="PTHR18934">
    <property type="entry name" value="ATP-DEPENDENT RNA HELICASE"/>
    <property type="match status" value="1"/>
</dbReference>
<feature type="signal peptide" evidence="10">
    <location>
        <begin position="1"/>
        <end position="16"/>
    </location>
</feature>
<dbReference type="InterPro" id="IPR014001">
    <property type="entry name" value="Helicase_ATP-bd"/>
</dbReference>
<dbReference type="PROSITE" id="PS50088">
    <property type="entry name" value="ANK_REPEAT"/>
    <property type="match status" value="2"/>
</dbReference>
<dbReference type="PROSITE" id="PS50866">
    <property type="entry name" value="GOLD"/>
    <property type="match status" value="1"/>
</dbReference>
<keyword evidence="8" id="KW-0175">Coiled coil</keyword>
<reference evidence="15" key="1">
    <citation type="submission" date="2021-02" db="EMBL/GenBank/DDBJ databases">
        <authorList>
            <person name="Nowell W R."/>
        </authorList>
    </citation>
    <scope>NUCLEOTIDE SEQUENCE</scope>
</reference>
<dbReference type="PROSITE" id="PS51194">
    <property type="entry name" value="HELICASE_CTER"/>
    <property type="match status" value="1"/>
</dbReference>
<dbReference type="GO" id="GO:0016787">
    <property type="term" value="F:hydrolase activity"/>
    <property type="evidence" value="ECO:0007669"/>
    <property type="project" value="UniProtKB-KW"/>
</dbReference>
<dbReference type="InterPro" id="IPR036770">
    <property type="entry name" value="Ankyrin_rpt-contain_sf"/>
</dbReference>
<evidence type="ECO:0000259" key="14">
    <source>
        <dbReference type="PROSITE" id="PS51194"/>
    </source>
</evidence>
<evidence type="ECO:0000259" key="12">
    <source>
        <dbReference type="PROSITE" id="PS51059"/>
    </source>
</evidence>
<dbReference type="EMBL" id="CAJNOR010001023">
    <property type="protein sequence ID" value="CAF1058734.1"/>
    <property type="molecule type" value="Genomic_DNA"/>
</dbReference>
<keyword evidence="7" id="KW-0520">NAD</keyword>
<dbReference type="Pfam" id="PF00271">
    <property type="entry name" value="Helicase_C"/>
    <property type="match status" value="1"/>
</dbReference>
<comment type="caution">
    <text evidence="15">The sequence shown here is derived from an EMBL/GenBank/DDBJ whole genome shotgun (WGS) entry which is preliminary data.</text>
</comment>
<dbReference type="GO" id="GO:0003723">
    <property type="term" value="F:RNA binding"/>
    <property type="evidence" value="ECO:0007669"/>
    <property type="project" value="TreeGrafter"/>
</dbReference>
<evidence type="ECO:0000256" key="2">
    <source>
        <dbReference type="ARBA" id="ARBA00022801"/>
    </source>
</evidence>
<keyword evidence="6" id="KW-0040">ANK repeat</keyword>
<keyword evidence="7" id="KW-0808">Transferase</keyword>
<dbReference type="SMART" id="SM00248">
    <property type="entry name" value="ANK"/>
    <property type="match status" value="2"/>
</dbReference>
<evidence type="ECO:0000256" key="1">
    <source>
        <dbReference type="ARBA" id="ARBA00022741"/>
    </source>
</evidence>
<keyword evidence="1" id="KW-0547">Nucleotide-binding</keyword>
<name>A0A814L0Y4_ADIRI</name>
<evidence type="ECO:0000259" key="13">
    <source>
        <dbReference type="PROSITE" id="PS51192"/>
    </source>
</evidence>
<organism evidence="15 16">
    <name type="scientific">Adineta ricciae</name>
    <name type="common">Rotifer</name>
    <dbReference type="NCBI Taxonomy" id="249248"/>
    <lineage>
        <taxon>Eukaryota</taxon>
        <taxon>Metazoa</taxon>
        <taxon>Spiralia</taxon>
        <taxon>Gnathifera</taxon>
        <taxon>Rotifera</taxon>
        <taxon>Eurotatoria</taxon>
        <taxon>Bdelloidea</taxon>
        <taxon>Adinetida</taxon>
        <taxon>Adinetidae</taxon>
        <taxon>Adineta</taxon>
    </lineage>
</organism>
<evidence type="ECO:0000259" key="11">
    <source>
        <dbReference type="PROSITE" id="PS50866"/>
    </source>
</evidence>
<dbReference type="GO" id="GO:0004386">
    <property type="term" value="F:helicase activity"/>
    <property type="evidence" value="ECO:0007669"/>
    <property type="project" value="UniProtKB-KW"/>
</dbReference>
<dbReference type="Gene3D" id="1.25.40.20">
    <property type="entry name" value="Ankyrin repeat-containing domain"/>
    <property type="match status" value="1"/>
</dbReference>
<keyword evidence="10" id="KW-0732">Signal</keyword>
<dbReference type="Gene3D" id="3.40.50.300">
    <property type="entry name" value="P-loop containing nucleotide triphosphate hydrolases"/>
    <property type="match status" value="2"/>
</dbReference>
<dbReference type="PROSITE" id="PS50297">
    <property type="entry name" value="ANK_REP_REGION"/>
    <property type="match status" value="2"/>
</dbReference>
<evidence type="ECO:0000313" key="15">
    <source>
        <dbReference type="EMBL" id="CAF1058734.1"/>
    </source>
</evidence>
<keyword evidence="3" id="KW-0347">Helicase</keyword>
<feature type="repeat" description="ANK" evidence="6">
    <location>
        <begin position="310"/>
        <end position="334"/>
    </location>
</feature>
<feature type="compositionally biased region" description="Low complexity" evidence="9">
    <location>
        <begin position="745"/>
        <end position="766"/>
    </location>
</feature>
<proteinExistence type="inferred from homology"/>
<feature type="repeat" description="ANK" evidence="6">
    <location>
        <begin position="367"/>
        <end position="399"/>
    </location>
</feature>
<dbReference type="InterPro" id="IPR009038">
    <property type="entry name" value="GOLD_dom"/>
</dbReference>
<gene>
    <name evidence="15" type="ORF">XAT740_LOCUS16167</name>
</gene>
<feature type="region of interest" description="Disordered" evidence="9">
    <location>
        <begin position="680"/>
        <end position="716"/>
    </location>
</feature>
<evidence type="ECO:0000256" key="4">
    <source>
        <dbReference type="ARBA" id="ARBA00022840"/>
    </source>
</evidence>
<feature type="chain" id="PRO_5032977847" description="Poly [ADP-ribose] polymerase" evidence="10">
    <location>
        <begin position="17"/>
        <end position="2373"/>
    </location>
</feature>
<feature type="domain" description="GOLD" evidence="11">
    <location>
        <begin position="35"/>
        <end position="122"/>
    </location>
</feature>
<dbReference type="Pfam" id="PF00644">
    <property type="entry name" value="PARP"/>
    <property type="match status" value="1"/>
</dbReference>